<dbReference type="InterPro" id="IPR000195">
    <property type="entry name" value="Rab-GAP-TBC_dom"/>
</dbReference>
<evidence type="ECO:0000313" key="4">
    <source>
        <dbReference type="RefSeq" id="XP_071908686.1"/>
    </source>
</evidence>
<keyword evidence="3" id="KW-1185">Reference proteome</keyword>
<dbReference type="Pfam" id="PF00566">
    <property type="entry name" value="RabGAP-TBC"/>
    <property type="match status" value="1"/>
</dbReference>
<protein>
    <submittedName>
        <fullName evidence="4">Uncharacterized protein isoform X1</fullName>
    </submittedName>
</protein>
<dbReference type="RefSeq" id="XP_071908686.1">
    <property type="nucleotide sequence ID" value="XM_072052585.1"/>
</dbReference>
<feature type="region of interest" description="Disordered" evidence="1">
    <location>
        <begin position="190"/>
        <end position="217"/>
    </location>
</feature>
<feature type="region of interest" description="Disordered" evidence="1">
    <location>
        <begin position="8"/>
        <end position="28"/>
    </location>
</feature>
<evidence type="ECO:0000256" key="1">
    <source>
        <dbReference type="SAM" id="MobiDB-lite"/>
    </source>
</evidence>
<dbReference type="PROSITE" id="PS50086">
    <property type="entry name" value="TBC_RABGAP"/>
    <property type="match status" value="1"/>
</dbReference>
<dbReference type="PANTHER" id="PTHR22957:SF495">
    <property type="entry name" value="TBC1 DOMAIN FAMILY MEMBER 13-LIKE ISOFORM X1"/>
    <property type="match status" value="1"/>
</dbReference>
<evidence type="ECO:0000313" key="3">
    <source>
        <dbReference type="Proteomes" id="UP001652660"/>
    </source>
</evidence>
<organism evidence="3 4">
    <name type="scientific">Coffea arabica</name>
    <name type="common">Arabian coffee</name>
    <dbReference type="NCBI Taxonomy" id="13443"/>
    <lineage>
        <taxon>Eukaryota</taxon>
        <taxon>Viridiplantae</taxon>
        <taxon>Streptophyta</taxon>
        <taxon>Embryophyta</taxon>
        <taxon>Tracheophyta</taxon>
        <taxon>Spermatophyta</taxon>
        <taxon>Magnoliopsida</taxon>
        <taxon>eudicotyledons</taxon>
        <taxon>Gunneridae</taxon>
        <taxon>Pentapetalae</taxon>
        <taxon>asterids</taxon>
        <taxon>lamiids</taxon>
        <taxon>Gentianales</taxon>
        <taxon>Rubiaceae</taxon>
        <taxon>Ixoroideae</taxon>
        <taxon>Gardenieae complex</taxon>
        <taxon>Bertiereae - Coffeeae clade</taxon>
        <taxon>Coffeeae</taxon>
        <taxon>Coffea</taxon>
    </lineage>
</organism>
<gene>
    <name evidence="4" type="primary">LOC113691732</name>
</gene>
<dbReference type="Gene3D" id="1.10.8.270">
    <property type="entry name" value="putative rabgap domain of human tbc1 domain family member 14 like domains"/>
    <property type="match status" value="1"/>
</dbReference>
<dbReference type="SMART" id="SM00164">
    <property type="entry name" value="TBC"/>
    <property type="match status" value="1"/>
</dbReference>
<name>A0ABM4UN20_COFAR</name>
<dbReference type="Gene3D" id="1.10.472.80">
    <property type="entry name" value="Ypt/Rab-GAP domain of gyp1p, domain 3"/>
    <property type="match status" value="1"/>
</dbReference>
<accession>A0ABM4UN20</accession>
<dbReference type="Proteomes" id="UP001652660">
    <property type="component" value="Chromosome 6c"/>
</dbReference>
<proteinExistence type="predicted"/>
<dbReference type="Gene3D" id="1.10.10.750">
    <property type="entry name" value="Ypt/Rab-GAP domain of gyp1p, domain 1"/>
    <property type="match status" value="1"/>
</dbReference>
<sequence length="468" mass="53265">MLKGKKLLKFPQKSHHSSPNGLGSLVAGFDAHGDGGEDENGVVYKELESGEELETFEPFGLGSHGDVDDHQNEGTSYVKSDAGFSEIRAPPKHKVDVEAIDADDKRSDLDYELSQKEINLDKLQRIASSGIPDGGGLRATIWKLLLGYLPPSRDMWEKELRENRLKYARLKEEFLVSPLHCRQSEFSRRKDEAAEGIDQQANAHAAEPLERQEISNEDHPLSLGKASVWHKYFEFAEISEQIDRDLERTHPTIKFFSGDSAISRKSKESMKNILLLFAKLNPEIRYVQGMNEVLAPLYYVLSTDHEEKNSANVEADSFSCFVRLISDSVDHFCEQMDNSSVGIRSTLLRLSELLKASDEELWRHLELTNKVNPQFYAFRWITLLLTQEFNFRTILRIWDSLLSNPHGIQDMLLRVCCAMLLCVKTRLLRGDFVDNLKLLQHYPEINIDCILQVAQDITPDTSSFHASL</sequence>
<dbReference type="GeneID" id="113691732"/>
<reference evidence="4" key="1">
    <citation type="submission" date="2025-08" db="UniProtKB">
        <authorList>
            <consortium name="RefSeq"/>
        </authorList>
    </citation>
    <scope>IDENTIFICATION</scope>
    <source>
        <tissue evidence="4">Leaves</tissue>
    </source>
</reference>
<dbReference type="SUPFAM" id="SSF47923">
    <property type="entry name" value="Ypt/Rab-GAP domain of gyp1p"/>
    <property type="match status" value="2"/>
</dbReference>
<dbReference type="PANTHER" id="PTHR22957">
    <property type="entry name" value="TBC1 DOMAIN FAMILY MEMBER GTPASE-ACTIVATING PROTEIN"/>
    <property type="match status" value="1"/>
</dbReference>
<feature type="compositionally biased region" description="Basic and acidic residues" evidence="1">
    <location>
        <begin position="207"/>
        <end position="217"/>
    </location>
</feature>
<evidence type="ECO:0000259" key="2">
    <source>
        <dbReference type="PROSITE" id="PS50086"/>
    </source>
</evidence>
<feature type="domain" description="Rab-GAP TBC" evidence="2">
    <location>
        <begin position="132"/>
        <end position="405"/>
    </location>
</feature>
<dbReference type="InterPro" id="IPR035969">
    <property type="entry name" value="Rab-GAP_TBC_sf"/>
</dbReference>